<dbReference type="Pfam" id="PF24883">
    <property type="entry name" value="NPHP3_N"/>
    <property type="match status" value="1"/>
</dbReference>
<dbReference type="PROSITE" id="PS50837">
    <property type="entry name" value="NACHT"/>
    <property type="match status" value="1"/>
</dbReference>
<dbReference type="InterPro" id="IPR007111">
    <property type="entry name" value="NACHT_NTPase"/>
</dbReference>
<dbReference type="PANTHER" id="PTHR10039">
    <property type="entry name" value="AMELOGENIN"/>
    <property type="match status" value="1"/>
</dbReference>
<name>A0A8H5BP58_9AGAR</name>
<protein>
    <recommendedName>
        <fullName evidence="2">NACHT domain-containing protein</fullName>
    </recommendedName>
</protein>
<reference evidence="3 4" key="1">
    <citation type="journal article" date="2020" name="ISME J.">
        <title>Uncovering the hidden diversity of litter-decomposition mechanisms in mushroom-forming fungi.</title>
        <authorList>
            <person name="Floudas D."/>
            <person name="Bentzer J."/>
            <person name="Ahren D."/>
            <person name="Johansson T."/>
            <person name="Persson P."/>
            <person name="Tunlid A."/>
        </authorList>
    </citation>
    <scope>NUCLEOTIDE SEQUENCE [LARGE SCALE GENOMIC DNA]</scope>
    <source>
        <strain evidence="3 4">CBS 101986</strain>
    </source>
</reference>
<dbReference type="Gene3D" id="3.40.50.300">
    <property type="entry name" value="P-loop containing nucleotide triphosphate hydrolases"/>
    <property type="match status" value="1"/>
</dbReference>
<dbReference type="Proteomes" id="UP000567179">
    <property type="component" value="Unassembled WGS sequence"/>
</dbReference>
<evidence type="ECO:0000313" key="4">
    <source>
        <dbReference type="Proteomes" id="UP000567179"/>
    </source>
</evidence>
<keyword evidence="1" id="KW-0677">Repeat</keyword>
<accession>A0A8H5BP58</accession>
<evidence type="ECO:0000259" key="2">
    <source>
        <dbReference type="PROSITE" id="PS50837"/>
    </source>
</evidence>
<dbReference type="OrthoDB" id="2848161at2759"/>
<comment type="caution">
    <text evidence="3">The sequence shown here is derived from an EMBL/GenBank/DDBJ whole genome shotgun (WGS) entry which is preliminary data.</text>
</comment>
<dbReference type="InterPro" id="IPR027417">
    <property type="entry name" value="P-loop_NTPase"/>
</dbReference>
<sequence length="427" mass="47728">MQATSPSPSGNILPSASQIVISGGSFVGSQNNVTMMMKERLEQIYEQVAPNAILNAGGRADEVKCFPGTRQEVLAKIEAWIAAAKAGNDHDCQRRIFWLSGPAGAEKSVIVQTLAERCIARNLPMTNFFFFRGDYTRSNARPVVATLLCQLLDTYPTLKPLLEAILVNKPLIFSRSLHDQFRHLIQNPVRAIREVSVDQGPIIILIDGLDEYYRPSDDIRLFVVAELARIKNTHHLRGTLDEHWPSESSTNAIVDKSSGQFIYAATVLRFITNSSACPALSLDKVLGVHPVKKSSPFAELDAIYTHILSQVEDWEATKDVLAAQFFYHHRLNGEVLKFYHASLSDFLRDKTRSGGYHIAISAFTEKVAPEHIRAIRDFDSLLLSLLLVINVRQPTSSINEALTSHCPPHFEWPNTEMDVNPVIIRFL</sequence>
<dbReference type="InterPro" id="IPR056884">
    <property type="entry name" value="NPHP3-like_N"/>
</dbReference>
<evidence type="ECO:0000313" key="3">
    <source>
        <dbReference type="EMBL" id="KAF5326974.1"/>
    </source>
</evidence>
<keyword evidence="4" id="KW-1185">Reference proteome</keyword>
<feature type="domain" description="NACHT" evidence="2">
    <location>
        <begin position="95"/>
        <end position="211"/>
    </location>
</feature>
<gene>
    <name evidence="3" type="ORF">D9619_004106</name>
</gene>
<dbReference type="SUPFAM" id="SSF52540">
    <property type="entry name" value="P-loop containing nucleoside triphosphate hydrolases"/>
    <property type="match status" value="1"/>
</dbReference>
<dbReference type="PANTHER" id="PTHR10039:SF14">
    <property type="entry name" value="NACHT DOMAIN-CONTAINING PROTEIN"/>
    <property type="match status" value="1"/>
</dbReference>
<proteinExistence type="predicted"/>
<organism evidence="3 4">
    <name type="scientific">Psilocybe cf. subviscida</name>
    <dbReference type="NCBI Taxonomy" id="2480587"/>
    <lineage>
        <taxon>Eukaryota</taxon>
        <taxon>Fungi</taxon>
        <taxon>Dikarya</taxon>
        <taxon>Basidiomycota</taxon>
        <taxon>Agaricomycotina</taxon>
        <taxon>Agaricomycetes</taxon>
        <taxon>Agaricomycetidae</taxon>
        <taxon>Agaricales</taxon>
        <taxon>Agaricineae</taxon>
        <taxon>Strophariaceae</taxon>
        <taxon>Psilocybe</taxon>
    </lineage>
</organism>
<dbReference type="EMBL" id="JAACJJ010000014">
    <property type="protein sequence ID" value="KAF5326974.1"/>
    <property type="molecule type" value="Genomic_DNA"/>
</dbReference>
<dbReference type="AlphaFoldDB" id="A0A8H5BP58"/>
<evidence type="ECO:0000256" key="1">
    <source>
        <dbReference type="ARBA" id="ARBA00022737"/>
    </source>
</evidence>